<dbReference type="AlphaFoldDB" id="A0A5A7PW50"/>
<sequence length="356" mass="39295">MFLGWTHHLAADLRIRRYAFFPSGAFAVSFINALWREMPRRRNPSDDAEPIQLPGSPNFPIFPWWQLSPVFRSYTEGDPNSEFIRDLMLCNQASHGLIFNTFRGLEGPHLDYLANNLGHNRIWPVGPVLQPGPVDRGGSSSISPDEIHTWLDSFGDNTVVYICFGSQAVLTNDQMRELTRGLEKSGVKFILSVKSPTRGHANGGEDLGSIPSGFEARTAGRGMLIKGWAPQVTILRHRAVGVFLTHCGWNSALESIAAGVPMLTWPMGADQYLNAKLLVEELGVAVRAWEGAETVPDSDDVARFLVEATGEEWGERRARAAELGERARDAVREGGESFESLENLVRDLARGVLNGS</sequence>
<dbReference type="EMBL" id="BKCP01005283">
    <property type="protein sequence ID" value="GER37103.1"/>
    <property type="molecule type" value="Genomic_DNA"/>
</dbReference>
<comment type="similarity">
    <text evidence="1 3">Belongs to the UDP-glycosyltransferase family.</text>
</comment>
<keyword evidence="3" id="KW-0328">Glycosyltransferase</keyword>
<dbReference type="GO" id="GO:0035251">
    <property type="term" value="F:UDP-glucosyltransferase activity"/>
    <property type="evidence" value="ECO:0007669"/>
    <property type="project" value="TreeGrafter"/>
</dbReference>
<dbReference type="PANTHER" id="PTHR48047">
    <property type="entry name" value="GLYCOSYLTRANSFERASE"/>
    <property type="match status" value="1"/>
</dbReference>
<dbReference type="PANTHER" id="PTHR48047:SF8">
    <property type="entry name" value="FLAVONOL 3-O-GLUCOSYLTRANSFERASE UGT89B1"/>
    <property type="match status" value="1"/>
</dbReference>
<dbReference type="Pfam" id="PF00201">
    <property type="entry name" value="UDPGT"/>
    <property type="match status" value="1"/>
</dbReference>
<dbReference type="InterPro" id="IPR035595">
    <property type="entry name" value="UDP_glycos_trans_CS"/>
</dbReference>
<proteinExistence type="inferred from homology"/>
<keyword evidence="5" id="KW-1185">Reference proteome</keyword>
<name>A0A5A7PW50_STRAF</name>
<dbReference type="SUPFAM" id="SSF53756">
    <property type="entry name" value="UDP-Glycosyltransferase/glycogen phosphorylase"/>
    <property type="match status" value="1"/>
</dbReference>
<evidence type="ECO:0000313" key="5">
    <source>
        <dbReference type="Proteomes" id="UP000325081"/>
    </source>
</evidence>
<comment type="caution">
    <text evidence="4">The sequence shown here is derived from an EMBL/GenBank/DDBJ whole genome shotgun (WGS) entry which is preliminary data.</text>
</comment>
<dbReference type="OrthoDB" id="5835829at2759"/>
<evidence type="ECO:0000256" key="1">
    <source>
        <dbReference type="ARBA" id="ARBA00009995"/>
    </source>
</evidence>
<dbReference type="InterPro" id="IPR002213">
    <property type="entry name" value="UDP_glucos_trans"/>
</dbReference>
<protein>
    <submittedName>
        <fullName evidence="4">UDP-glycosyltransferase 1</fullName>
    </submittedName>
</protein>
<keyword evidence="2 3" id="KW-0808">Transferase</keyword>
<organism evidence="4 5">
    <name type="scientific">Striga asiatica</name>
    <name type="common">Asiatic witchweed</name>
    <name type="synonym">Buchnera asiatica</name>
    <dbReference type="NCBI Taxonomy" id="4170"/>
    <lineage>
        <taxon>Eukaryota</taxon>
        <taxon>Viridiplantae</taxon>
        <taxon>Streptophyta</taxon>
        <taxon>Embryophyta</taxon>
        <taxon>Tracheophyta</taxon>
        <taxon>Spermatophyta</taxon>
        <taxon>Magnoliopsida</taxon>
        <taxon>eudicotyledons</taxon>
        <taxon>Gunneridae</taxon>
        <taxon>Pentapetalae</taxon>
        <taxon>asterids</taxon>
        <taxon>lamiids</taxon>
        <taxon>Lamiales</taxon>
        <taxon>Orobanchaceae</taxon>
        <taxon>Buchnereae</taxon>
        <taxon>Striga</taxon>
    </lineage>
</organism>
<dbReference type="Proteomes" id="UP000325081">
    <property type="component" value="Unassembled WGS sequence"/>
</dbReference>
<evidence type="ECO:0000256" key="3">
    <source>
        <dbReference type="RuleBase" id="RU003718"/>
    </source>
</evidence>
<evidence type="ECO:0000313" key="4">
    <source>
        <dbReference type="EMBL" id="GER37103.1"/>
    </source>
</evidence>
<dbReference type="FunFam" id="3.40.50.2000:FF:000064">
    <property type="entry name" value="Glycosyltransferase"/>
    <property type="match status" value="1"/>
</dbReference>
<dbReference type="PROSITE" id="PS00375">
    <property type="entry name" value="UDPGT"/>
    <property type="match status" value="1"/>
</dbReference>
<gene>
    <name evidence="4" type="ORF">STAS_13469</name>
</gene>
<evidence type="ECO:0000256" key="2">
    <source>
        <dbReference type="ARBA" id="ARBA00022679"/>
    </source>
</evidence>
<reference evidence="5" key="1">
    <citation type="journal article" date="2019" name="Curr. Biol.">
        <title>Genome Sequence of Striga asiatica Provides Insight into the Evolution of Plant Parasitism.</title>
        <authorList>
            <person name="Yoshida S."/>
            <person name="Kim S."/>
            <person name="Wafula E.K."/>
            <person name="Tanskanen J."/>
            <person name="Kim Y.M."/>
            <person name="Honaas L."/>
            <person name="Yang Z."/>
            <person name="Spallek T."/>
            <person name="Conn C.E."/>
            <person name="Ichihashi Y."/>
            <person name="Cheong K."/>
            <person name="Cui S."/>
            <person name="Der J.P."/>
            <person name="Gundlach H."/>
            <person name="Jiao Y."/>
            <person name="Hori C."/>
            <person name="Ishida J.K."/>
            <person name="Kasahara H."/>
            <person name="Kiba T."/>
            <person name="Kim M.S."/>
            <person name="Koo N."/>
            <person name="Laohavisit A."/>
            <person name="Lee Y.H."/>
            <person name="Lumba S."/>
            <person name="McCourt P."/>
            <person name="Mortimer J.C."/>
            <person name="Mutuku J.M."/>
            <person name="Nomura T."/>
            <person name="Sasaki-Sekimoto Y."/>
            <person name="Seto Y."/>
            <person name="Wang Y."/>
            <person name="Wakatake T."/>
            <person name="Sakakibara H."/>
            <person name="Demura T."/>
            <person name="Yamaguchi S."/>
            <person name="Yoneyama K."/>
            <person name="Manabe R.I."/>
            <person name="Nelson D.C."/>
            <person name="Schulman A.H."/>
            <person name="Timko M.P."/>
            <person name="dePamphilis C.W."/>
            <person name="Choi D."/>
            <person name="Shirasu K."/>
        </authorList>
    </citation>
    <scope>NUCLEOTIDE SEQUENCE [LARGE SCALE GENOMIC DNA]</scope>
    <source>
        <strain evidence="5">cv. UVA1</strain>
    </source>
</reference>
<dbReference type="CDD" id="cd03784">
    <property type="entry name" value="GT1_Gtf-like"/>
    <property type="match status" value="1"/>
</dbReference>
<dbReference type="Gene3D" id="3.40.50.2000">
    <property type="entry name" value="Glycogen Phosphorylase B"/>
    <property type="match status" value="2"/>
</dbReference>
<accession>A0A5A7PW50</accession>